<evidence type="ECO:0000313" key="1">
    <source>
        <dbReference type="EMBL" id="BCJ41234.1"/>
    </source>
</evidence>
<organism evidence="1 2">
    <name type="scientific">Actinoplanes ianthinogenes</name>
    <dbReference type="NCBI Taxonomy" id="122358"/>
    <lineage>
        <taxon>Bacteria</taxon>
        <taxon>Bacillati</taxon>
        <taxon>Actinomycetota</taxon>
        <taxon>Actinomycetes</taxon>
        <taxon>Micromonosporales</taxon>
        <taxon>Micromonosporaceae</taxon>
        <taxon>Actinoplanes</taxon>
    </lineage>
</organism>
<name>A0ABM7LPU4_9ACTN</name>
<dbReference type="EMBL" id="AP023356">
    <property type="protein sequence ID" value="BCJ41234.1"/>
    <property type="molecule type" value="Genomic_DNA"/>
</dbReference>
<evidence type="ECO:0008006" key="3">
    <source>
        <dbReference type="Google" id="ProtNLM"/>
    </source>
</evidence>
<gene>
    <name evidence="1" type="ORF">Aiant_18910</name>
</gene>
<dbReference type="Proteomes" id="UP000676967">
    <property type="component" value="Chromosome"/>
</dbReference>
<sequence>MSRTERQQYLEGGLADLVCESCAALVRVRKSSPRQTSVQWSTAAVRQCATELGALVPTCPGLRASIDQAVRAGRLDVA</sequence>
<reference evidence="1 2" key="1">
    <citation type="submission" date="2020-08" db="EMBL/GenBank/DDBJ databases">
        <title>Whole genome shotgun sequence of Actinoplanes ianthinogenes NBRC 13996.</title>
        <authorList>
            <person name="Komaki H."/>
            <person name="Tamura T."/>
        </authorList>
    </citation>
    <scope>NUCLEOTIDE SEQUENCE [LARGE SCALE GENOMIC DNA]</scope>
    <source>
        <strain evidence="1 2">NBRC 13996</strain>
    </source>
</reference>
<accession>A0ABM7LPU4</accession>
<keyword evidence="2" id="KW-1185">Reference proteome</keyword>
<proteinExistence type="predicted"/>
<protein>
    <recommendedName>
        <fullName evidence="3">Ferredoxin</fullName>
    </recommendedName>
</protein>
<dbReference type="RefSeq" id="WP_189332398.1">
    <property type="nucleotide sequence ID" value="NZ_AP023356.1"/>
</dbReference>
<evidence type="ECO:0000313" key="2">
    <source>
        <dbReference type="Proteomes" id="UP000676967"/>
    </source>
</evidence>